<comment type="subcellular location">
    <subcellularLocation>
        <location evidence="1">Cell membrane</location>
        <topology evidence="1">Multi-pass membrane protein</topology>
    </subcellularLocation>
</comment>
<feature type="transmembrane region" description="Helical" evidence="6">
    <location>
        <begin position="94"/>
        <end position="116"/>
    </location>
</feature>
<evidence type="ECO:0000256" key="3">
    <source>
        <dbReference type="ARBA" id="ARBA00022692"/>
    </source>
</evidence>
<dbReference type="AlphaFoldDB" id="A0A173YK13"/>
<dbReference type="STRING" id="39482.ERS852491_00112"/>
<feature type="transmembrane region" description="Helical" evidence="6">
    <location>
        <begin position="45"/>
        <end position="62"/>
    </location>
</feature>
<feature type="transmembrane region" description="Helical" evidence="6">
    <location>
        <begin position="198"/>
        <end position="217"/>
    </location>
</feature>
<keyword evidence="3 6" id="KW-0812">Transmembrane</keyword>
<evidence type="ECO:0000256" key="5">
    <source>
        <dbReference type="ARBA" id="ARBA00023136"/>
    </source>
</evidence>
<evidence type="ECO:0000256" key="6">
    <source>
        <dbReference type="SAM" id="Phobius"/>
    </source>
</evidence>
<keyword evidence="2" id="KW-1003">Cell membrane</keyword>
<protein>
    <submittedName>
        <fullName evidence="7">Ribose ABC transporter permease protein</fullName>
    </submittedName>
</protein>
<dbReference type="Proteomes" id="UP000095544">
    <property type="component" value="Unassembled WGS sequence"/>
</dbReference>
<evidence type="ECO:0000256" key="4">
    <source>
        <dbReference type="ARBA" id="ARBA00022989"/>
    </source>
</evidence>
<dbReference type="PANTHER" id="PTHR43370:SF1">
    <property type="entry name" value="GUANOSINE ABC TRANSPORTER PERMEASE PROTEIN NUPQ"/>
    <property type="match status" value="1"/>
</dbReference>
<dbReference type="PANTHER" id="PTHR43370">
    <property type="entry name" value="SUGAR ABC TRANSPORTER INTEGRAL MEMBRANE PROTEIN-RELATED"/>
    <property type="match status" value="1"/>
</dbReference>
<feature type="transmembrane region" description="Helical" evidence="6">
    <location>
        <begin position="151"/>
        <end position="168"/>
    </location>
</feature>
<reference evidence="7 8" key="1">
    <citation type="submission" date="2015-09" db="EMBL/GenBank/DDBJ databases">
        <authorList>
            <consortium name="Pathogen Informatics"/>
        </authorList>
    </citation>
    <scope>NUCLEOTIDE SEQUENCE [LARGE SCALE GENOMIC DNA]</scope>
    <source>
        <strain evidence="7 8">2789STDY5834876</strain>
    </source>
</reference>
<name>A0A173YK13_9FIRM</name>
<dbReference type="CDD" id="cd06580">
    <property type="entry name" value="TM_PBP1_transp_TpRbsC_like"/>
    <property type="match status" value="1"/>
</dbReference>
<feature type="transmembrane region" description="Helical" evidence="6">
    <location>
        <begin position="68"/>
        <end position="87"/>
    </location>
</feature>
<accession>A0A173YK13</accession>
<feature type="transmembrane region" description="Helical" evidence="6">
    <location>
        <begin position="12"/>
        <end position="33"/>
    </location>
</feature>
<dbReference type="RefSeq" id="WP_242857483.1">
    <property type="nucleotide sequence ID" value="NZ_CYZU01000001.1"/>
</dbReference>
<dbReference type="InterPro" id="IPR001851">
    <property type="entry name" value="ABC_transp_permease"/>
</dbReference>
<evidence type="ECO:0000313" key="7">
    <source>
        <dbReference type="EMBL" id="CUN63597.1"/>
    </source>
</evidence>
<proteinExistence type="predicted"/>
<evidence type="ECO:0000256" key="1">
    <source>
        <dbReference type="ARBA" id="ARBA00004651"/>
    </source>
</evidence>
<evidence type="ECO:0000256" key="2">
    <source>
        <dbReference type="ARBA" id="ARBA00022475"/>
    </source>
</evidence>
<gene>
    <name evidence="7" type="ORF">ERS852491_00112</name>
</gene>
<evidence type="ECO:0000313" key="8">
    <source>
        <dbReference type="Proteomes" id="UP000095544"/>
    </source>
</evidence>
<keyword evidence="5 6" id="KW-0472">Membrane</keyword>
<feature type="transmembrane region" description="Helical" evidence="6">
    <location>
        <begin position="233"/>
        <end position="262"/>
    </location>
</feature>
<sequence>MDNLEHLISMNMLLVTLRMAIPLILASIGSVICERSGIINLGIEGMMLAGALGAVIGTSVFQSPWMGTLAAIMMGGVFGLIHAVFCIRYHTNQAVSGVGINIFASGLTIVLCKAIWDKEGLSGEVAQIPTVTVPFLHKIPVIGPLFKEQSPYLYITILIVAISWYVMYRTKVGLRLRTIGDHPKAASTAGVDVTKYRYIAVIVCGMLCGLSGSYLSIVQSNLFVKEMVAGRGYIALAATIFGGWNPLGSFWASLLFAFSQALRITLDLDIPEQFLQMFPYLLTMLVLILAGGKAKGPQASGDIKD</sequence>
<keyword evidence="4 6" id="KW-1133">Transmembrane helix</keyword>
<dbReference type="EMBL" id="CYZU01000001">
    <property type="protein sequence ID" value="CUN63597.1"/>
    <property type="molecule type" value="Genomic_DNA"/>
</dbReference>
<dbReference type="Pfam" id="PF02653">
    <property type="entry name" value="BPD_transp_2"/>
    <property type="match status" value="1"/>
</dbReference>
<dbReference type="GO" id="GO:0022857">
    <property type="term" value="F:transmembrane transporter activity"/>
    <property type="evidence" value="ECO:0007669"/>
    <property type="project" value="InterPro"/>
</dbReference>
<dbReference type="GO" id="GO:0005886">
    <property type="term" value="C:plasma membrane"/>
    <property type="evidence" value="ECO:0007669"/>
    <property type="project" value="UniProtKB-SubCell"/>
</dbReference>
<organism evidence="7 8">
    <name type="scientific">Faecalicatena contorta</name>
    <dbReference type="NCBI Taxonomy" id="39482"/>
    <lineage>
        <taxon>Bacteria</taxon>
        <taxon>Bacillati</taxon>
        <taxon>Bacillota</taxon>
        <taxon>Clostridia</taxon>
        <taxon>Lachnospirales</taxon>
        <taxon>Lachnospiraceae</taxon>
        <taxon>Faecalicatena</taxon>
    </lineage>
</organism>